<gene>
    <name evidence="1" type="ORF">H9630_01025</name>
</gene>
<dbReference type="Gene3D" id="3.40.33.10">
    <property type="entry name" value="CAP"/>
    <property type="match status" value="1"/>
</dbReference>
<dbReference type="Proteomes" id="UP000658980">
    <property type="component" value="Unassembled WGS sequence"/>
</dbReference>
<reference evidence="1 2" key="1">
    <citation type="submission" date="2020-08" db="EMBL/GenBank/DDBJ databases">
        <title>A Genomic Blueprint of the Chicken Gut Microbiome.</title>
        <authorList>
            <person name="Gilroy R."/>
            <person name="Ravi A."/>
            <person name="Getino M."/>
            <person name="Pursley I."/>
            <person name="Horton D.L."/>
            <person name="Alikhan N.-F."/>
            <person name="Baker D."/>
            <person name="Gharbi K."/>
            <person name="Hall N."/>
            <person name="Watson M."/>
            <person name="Adriaenssens E.M."/>
            <person name="Foster-Nyarko E."/>
            <person name="Jarju S."/>
            <person name="Secka A."/>
            <person name="Antonio M."/>
            <person name="Oren A."/>
            <person name="Chaudhuri R."/>
            <person name="La Ragione R.M."/>
            <person name="Hildebrand F."/>
            <person name="Pallen M.J."/>
        </authorList>
    </citation>
    <scope>NUCLEOTIDE SEQUENCE [LARGE SCALE GENOMIC DNA]</scope>
    <source>
        <strain evidence="1 2">Sa1BUA13</strain>
    </source>
</reference>
<dbReference type="RefSeq" id="WP_191713636.1">
    <property type="nucleotide sequence ID" value="NZ_JACSPU010000001.1"/>
</dbReference>
<protein>
    <recommendedName>
        <fullName evidence="3">Lipoprotein</fullName>
    </recommendedName>
</protein>
<evidence type="ECO:0008006" key="3">
    <source>
        <dbReference type="Google" id="ProtNLM"/>
    </source>
</evidence>
<sequence length="168" mass="18772">MRKQRLFIGTVLLLALFVLSACGTKDKLELLDETASTDLSAESVASVHVGSSESDVLKTLGEPIVMEETKEPKATYLSFGSSKKNIDLEVKIVDGKVVRYVLPTAKYETEKNVSLENSKEEIIQHYGQNFYSRTDTGTEVIGYFDKEQKINLEFSFEDSLKGILVTTY</sequence>
<comment type="caution">
    <text evidence="1">The sequence shown here is derived from an EMBL/GenBank/DDBJ whole genome shotgun (WGS) entry which is preliminary data.</text>
</comment>
<proteinExistence type="predicted"/>
<evidence type="ECO:0000313" key="1">
    <source>
        <dbReference type="EMBL" id="MBD8013383.1"/>
    </source>
</evidence>
<organism evidence="1 2">
    <name type="scientific">Planococcus wigleyi</name>
    <dbReference type="NCBI Taxonomy" id="2762216"/>
    <lineage>
        <taxon>Bacteria</taxon>
        <taxon>Bacillati</taxon>
        <taxon>Bacillota</taxon>
        <taxon>Bacilli</taxon>
        <taxon>Bacillales</taxon>
        <taxon>Caryophanaceae</taxon>
        <taxon>Planococcus</taxon>
    </lineage>
</organism>
<accession>A0ABR8W8P0</accession>
<evidence type="ECO:0000313" key="2">
    <source>
        <dbReference type="Proteomes" id="UP000658980"/>
    </source>
</evidence>
<keyword evidence="2" id="KW-1185">Reference proteome</keyword>
<dbReference type="PROSITE" id="PS51257">
    <property type="entry name" value="PROKAR_LIPOPROTEIN"/>
    <property type="match status" value="1"/>
</dbReference>
<dbReference type="EMBL" id="JACSPU010000001">
    <property type="protein sequence ID" value="MBD8013383.1"/>
    <property type="molecule type" value="Genomic_DNA"/>
</dbReference>
<dbReference type="InterPro" id="IPR035940">
    <property type="entry name" value="CAP_sf"/>
</dbReference>
<name>A0ABR8W8P0_9BACL</name>